<evidence type="ECO:0000259" key="2">
    <source>
        <dbReference type="PROSITE" id="PS50105"/>
    </source>
</evidence>
<reference evidence="3" key="1">
    <citation type="submission" date="2022-03" db="EMBL/GenBank/DDBJ databases">
        <authorList>
            <person name="Martin H S."/>
        </authorList>
    </citation>
    <scope>NUCLEOTIDE SEQUENCE</scope>
</reference>
<dbReference type="SMART" id="SM00454">
    <property type="entry name" value="SAM"/>
    <property type="match status" value="1"/>
</dbReference>
<feature type="compositionally biased region" description="Polar residues" evidence="1">
    <location>
        <begin position="119"/>
        <end position="131"/>
    </location>
</feature>
<feature type="compositionally biased region" description="Pro residues" evidence="1">
    <location>
        <begin position="153"/>
        <end position="162"/>
    </location>
</feature>
<evidence type="ECO:0000256" key="1">
    <source>
        <dbReference type="SAM" id="MobiDB-lite"/>
    </source>
</evidence>
<keyword evidence="4" id="KW-1185">Reference proteome</keyword>
<evidence type="ECO:0000313" key="3">
    <source>
        <dbReference type="EMBL" id="CAH2047316.1"/>
    </source>
</evidence>
<dbReference type="SUPFAM" id="SSF47769">
    <property type="entry name" value="SAM/Pointed domain"/>
    <property type="match status" value="1"/>
</dbReference>
<dbReference type="EMBL" id="OW152829">
    <property type="protein sequence ID" value="CAH2047316.1"/>
    <property type="molecule type" value="Genomic_DNA"/>
</dbReference>
<sequence length="236" mass="24732">MVSGLGQSGAAEALAKELLSVHPDPQRISLAILTASSSYTNVTTVQVSTGSKTYTVKVPSDLTNDELKNWLKLLCVGLECCVGMIELDTGEAAGRPCVLCGESTSNGVSSATKRPINELPSNNGVNGSGETSGCKMARVSPERPEPASSTTGAPPPPSPAVPPADWSVEDVIGFIAAADPALAAHADLFRKHEIDGKALLLLNSDMMMKYMGLKLGPALKICNLVSKIKNRRHYST</sequence>
<evidence type="ECO:0000313" key="4">
    <source>
        <dbReference type="Proteomes" id="UP000837857"/>
    </source>
</evidence>
<dbReference type="InterPro" id="IPR001660">
    <property type="entry name" value="SAM"/>
</dbReference>
<name>A0ABN8I2L0_9NEOP</name>
<dbReference type="PROSITE" id="PS50105">
    <property type="entry name" value="SAM_DOMAIN"/>
    <property type="match status" value="1"/>
</dbReference>
<gene>
    <name evidence="3" type="ORF">IPOD504_LOCUS5719</name>
</gene>
<feature type="non-terminal residue" evidence="3">
    <location>
        <position position="1"/>
    </location>
</feature>
<proteinExistence type="predicted"/>
<feature type="domain" description="SAM" evidence="2">
    <location>
        <begin position="166"/>
        <end position="231"/>
    </location>
</feature>
<dbReference type="Proteomes" id="UP000837857">
    <property type="component" value="Chromosome 17"/>
</dbReference>
<dbReference type="PANTHER" id="PTHR12247:SF132">
    <property type="entry name" value="POLYCOMB PROTEIN SCM"/>
    <property type="match status" value="1"/>
</dbReference>
<dbReference type="InterPro" id="IPR050548">
    <property type="entry name" value="PcG_chromatin_remod_factors"/>
</dbReference>
<dbReference type="Pfam" id="PF00536">
    <property type="entry name" value="SAM_1"/>
    <property type="match status" value="1"/>
</dbReference>
<accession>A0ABN8I2L0</accession>
<dbReference type="InterPro" id="IPR013761">
    <property type="entry name" value="SAM/pointed_sf"/>
</dbReference>
<organism evidence="3 4">
    <name type="scientific">Iphiclides podalirius</name>
    <name type="common">scarce swallowtail</name>
    <dbReference type="NCBI Taxonomy" id="110791"/>
    <lineage>
        <taxon>Eukaryota</taxon>
        <taxon>Metazoa</taxon>
        <taxon>Ecdysozoa</taxon>
        <taxon>Arthropoda</taxon>
        <taxon>Hexapoda</taxon>
        <taxon>Insecta</taxon>
        <taxon>Pterygota</taxon>
        <taxon>Neoptera</taxon>
        <taxon>Endopterygota</taxon>
        <taxon>Lepidoptera</taxon>
        <taxon>Glossata</taxon>
        <taxon>Ditrysia</taxon>
        <taxon>Papilionoidea</taxon>
        <taxon>Papilionidae</taxon>
        <taxon>Papilioninae</taxon>
        <taxon>Iphiclides</taxon>
    </lineage>
</organism>
<dbReference type="PANTHER" id="PTHR12247">
    <property type="entry name" value="POLYCOMB GROUP PROTEIN"/>
    <property type="match status" value="1"/>
</dbReference>
<protein>
    <recommendedName>
        <fullName evidence="2">SAM domain-containing protein</fullName>
    </recommendedName>
</protein>
<dbReference type="Gene3D" id="1.10.150.50">
    <property type="entry name" value="Transcription Factor, Ets-1"/>
    <property type="match status" value="1"/>
</dbReference>
<feature type="region of interest" description="Disordered" evidence="1">
    <location>
        <begin position="105"/>
        <end position="163"/>
    </location>
</feature>